<dbReference type="GO" id="GO:0046872">
    <property type="term" value="F:metal ion binding"/>
    <property type="evidence" value="ECO:0007669"/>
    <property type="project" value="InterPro"/>
</dbReference>
<dbReference type="InterPro" id="IPR003806">
    <property type="entry name" value="ATP-grasp_PylC-type"/>
</dbReference>
<dbReference type="AlphaFoldDB" id="A0A517Q2K9"/>
<dbReference type="SUPFAM" id="SSF56059">
    <property type="entry name" value="Glutathione synthetase ATP-binding domain-like"/>
    <property type="match status" value="1"/>
</dbReference>
<sequence length="447" mass="49324">MNTRLTQTQSESPDLLIVGASTRAAAASARRAGYRPLCVDQYGDQDLHALAAVIPRTSEPDGWLRVLAAYSSLEWIYTGGMENQRELISQISERHRLRGCGPDSLQRVRDPFFVEQLISGHPICMAPCLPIDAHPADPENWLCKPLRSAAGLGIRLLNSPQPDSQDAQGCYLQRYQPGQPLSALFIAFPEAVVLVGLALQFCGNPVLGARGFQYCGGVTISPVTDRLRSTLEDLGTTLAQGCGIQGLFGCDLIWHSSERDRLWLTEVNPRYTALTELFELQYRLPLLAWHLGACRSFHGDPTRYGSPAELQNQLVESIKQSFPQIAKGILYARQDRCAPDIPLPEMQRDLFAVPESADLPYPGTSIPGGTPFCSVYGTGRNQRESLKVLSDRLRTYQMLLAPEGVPERAAADLLTSLLDSTEQENHFFSCFFSSEAEGNSFLEESPH</sequence>
<dbReference type="EMBL" id="CP037421">
    <property type="protein sequence ID" value="QDT25822.1"/>
    <property type="molecule type" value="Genomic_DNA"/>
</dbReference>
<reference evidence="2 3" key="1">
    <citation type="submission" date="2019-03" db="EMBL/GenBank/DDBJ databases">
        <title>Deep-cultivation of Planctomycetes and their phenomic and genomic characterization uncovers novel biology.</title>
        <authorList>
            <person name="Wiegand S."/>
            <person name="Jogler M."/>
            <person name="Boedeker C."/>
            <person name="Pinto D."/>
            <person name="Vollmers J."/>
            <person name="Rivas-Marin E."/>
            <person name="Kohn T."/>
            <person name="Peeters S.H."/>
            <person name="Heuer A."/>
            <person name="Rast P."/>
            <person name="Oberbeckmann S."/>
            <person name="Bunk B."/>
            <person name="Jeske O."/>
            <person name="Meyerdierks A."/>
            <person name="Storesund J.E."/>
            <person name="Kallscheuer N."/>
            <person name="Luecker S."/>
            <person name="Lage O.M."/>
            <person name="Pohl T."/>
            <person name="Merkel B.J."/>
            <person name="Hornburger P."/>
            <person name="Mueller R.-W."/>
            <person name="Bruemmer F."/>
            <person name="Labrenz M."/>
            <person name="Spormann A.M."/>
            <person name="Op den Camp H."/>
            <person name="Overmann J."/>
            <person name="Amann R."/>
            <person name="Jetten M.S.M."/>
            <person name="Mascher T."/>
            <person name="Medema M.H."/>
            <person name="Devos D.P."/>
            <person name="Kaster A.-K."/>
            <person name="Ovreas L."/>
            <person name="Rohde M."/>
            <person name="Galperin M.Y."/>
            <person name="Jogler C."/>
        </authorList>
    </citation>
    <scope>NUCLEOTIDE SEQUENCE [LARGE SCALE GENOMIC DNA]</scope>
    <source>
        <strain evidence="2 3">Enr10</strain>
    </source>
</reference>
<evidence type="ECO:0000259" key="1">
    <source>
        <dbReference type="Pfam" id="PF02655"/>
    </source>
</evidence>
<name>A0A517Q2K9_9PLAN</name>
<dbReference type="GO" id="GO:0005524">
    <property type="term" value="F:ATP binding"/>
    <property type="evidence" value="ECO:0007669"/>
    <property type="project" value="InterPro"/>
</dbReference>
<dbReference type="Pfam" id="PF02655">
    <property type="entry name" value="ATP-grasp_3"/>
    <property type="match status" value="1"/>
</dbReference>
<organism evidence="2 3">
    <name type="scientific">Gimesia panareensis</name>
    <dbReference type="NCBI Taxonomy" id="2527978"/>
    <lineage>
        <taxon>Bacteria</taxon>
        <taxon>Pseudomonadati</taxon>
        <taxon>Planctomycetota</taxon>
        <taxon>Planctomycetia</taxon>
        <taxon>Planctomycetales</taxon>
        <taxon>Planctomycetaceae</taxon>
        <taxon>Gimesia</taxon>
    </lineage>
</organism>
<dbReference type="Gene3D" id="3.30.470.20">
    <property type="entry name" value="ATP-grasp fold, B domain"/>
    <property type="match status" value="1"/>
</dbReference>
<keyword evidence="3" id="KW-1185">Reference proteome</keyword>
<protein>
    <submittedName>
        <fullName evidence="2">ATP-grasp domain protein</fullName>
    </submittedName>
</protein>
<evidence type="ECO:0000313" key="3">
    <source>
        <dbReference type="Proteomes" id="UP000315647"/>
    </source>
</evidence>
<dbReference type="Proteomes" id="UP000315647">
    <property type="component" value="Chromosome"/>
</dbReference>
<proteinExistence type="predicted"/>
<evidence type="ECO:0000313" key="2">
    <source>
        <dbReference type="EMBL" id="QDT25822.1"/>
    </source>
</evidence>
<dbReference type="RefSeq" id="WP_145448372.1">
    <property type="nucleotide sequence ID" value="NZ_CP037421.1"/>
</dbReference>
<feature type="domain" description="ATP-grasp fold PylC-type" evidence="1">
    <location>
        <begin position="134"/>
        <end position="273"/>
    </location>
</feature>
<accession>A0A517Q2K9</accession>
<gene>
    <name evidence="2" type="ORF">Enr10x_11200</name>
</gene>